<evidence type="ECO:0000256" key="1">
    <source>
        <dbReference type="SAM" id="MobiDB-lite"/>
    </source>
</evidence>
<dbReference type="InterPro" id="IPR025381">
    <property type="entry name" value="DUF4296"/>
</dbReference>
<accession>A0ABM7S5M1</accession>
<keyword evidence="4" id="KW-1185">Reference proteome</keyword>
<feature type="compositionally biased region" description="Basic and acidic residues" evidence="1">
    <location>
        <begin position="112"/>
        <end position="129"/>
    </location>
</feature>
<evidence type="ECO:0000313" key="4">
    <source>
        <dbReference type="Proteomes" id="UP000825258"/>
    </source>
</evidence>
<protein>
    <submittedName>
        <fullName evidence="3">Lipoprotein</fullName>
    </submittedName>
</protein>
<organism evidence="3 4">
    <name type="scientific">Flavobacterium okayamense</name>
    <dbReference type="NCBI Taxonomy" id="2830782"/>
    <lineage>
        <taxon>Bacteria</taxon>
        <taxon>Pseudomonadati</taxon>
        <taxon>Bacteroidota</taxon>
        <taxon>Flavobacteriia</taxon>
        <taxon>Flavobacteriales</taxon>
        <taxon>Flavobacteriaceae</taxon>
        <taxon>Flavobacterium</taxon>
    </lineage>
</organism>
<name>A0ABM7S5M1_9FLAO</name>
<feature type="domain" description="DUF4296" evidence="2">
    <location>
        <begin position="25"/>
        <end position="105"/>
    </location>
</feature>
<keyword evidence="3" id="KW-0449">Lipoprotein</keyword>
<dbReference type="EMBL" id="AP024749">
    <property type="protein sequence ID" value="BCY28047.1"/>
    <property type="molecule type" value="Genomic_DNA"/>
</dbReference>
<dbReference type="Pfam" id="PF14129">
    <property type="entry name" value="DUF4296"/>
    <property type="match status" value="1"/>
</dbReference>
<dbReference type="PROSITE" id="PS51257">
    <property type="entry name" value="PROKAR_LIPOPROTEIN"/>
    <property type="match status" value="1"/>
</dbReference>
<dbReference type="Proteomes" id="UP000825258">
    <property type="component" value="Chromosome"/>
</dbReference>
<sequence length="129" mass="15048">MKGYIFLLLSIFVLVSCNEKPVEKPDRLINKETMIDILYDISVLQASVSFKPDIVNQNVEVEKYIYEKYGIDSLTLHQNQRFYASDVEDFNKMYKELSEKIKNEETIADSLSKSEKKVETKETEVKRAP</sequence>
<evidence type="ECO:0000259" key="2">
    <source>
        <dbReference type="Pfam" id="PF14129"/>
    </source>
</evidence>
<reference evidence="3 4" key="1">
    <citation type="submission" date="2021-06" db="EMBL/GenBank/DDBJ databases">
        <title>Whole genome sequences of Flavobacterium sp. KK2020170 and assembly.</title>
        <authorList>
            <person name="Kitahara K."/>
            <person name="Miyoshi S."/>
            <person name="Uesaka K."/>
        </authorList>
    </citation>
    <scope>NUCLEOTIDE SEQUENCE [LARGE SCALE GENOMIC DNA]</scope>
    <source>
        <strain evidence="3 4">KK2020170</strain>
    </source>
</reference>
<feature type="region of interest" description="Disordered" evidence="1">
    <location>
        <begin position="107"/>
        <end position="129"/>
    </location>
</feature>
<gene>
    <name evidence="3" type="ORF">KK2020170_09150</name>
</gene>
<proteinExistence type="predicted"/>
<dbReference type="RefSeq" id="WP_221259644.1">
    <property type="nucleotide sequence ID" value="NZ_AP024749.1"/>
</dbReference>
<evidence type="ECO:0000313" key="3">
    <source>
        <dbReference type="EMBL" id="BCY28047.1"/>
    </source>
</evidence>